<dbReference type="PRINTS" id="PR00111">
    <property type="entry name" value="ABHYDROLASE"/>
</dbReference>
<comment type="caution">
    <text evidence="2">The sequence shown here is derived from an EMBL/GenBank/DDBJ whole genome shotgun (WGS) entry which is preliminary data.</text>
</comment>
<dbReference type="InterPro" id="IPR050266">
    <property type="entry name" value="AB_hydrolase_sf"/>
</dbReference>
<dbReference type="EMBL" id="QFVT01000002">
    <property type="protein sequence ID" value="PYC48991.1"/>
    <property type="molecule type" value="Genomic_DNA"/>
</dbReference>
<dbReference type="GO" id="GO:0047372">
    <property type="term" value="F:monoacylglycerol lipase activity"/>
    <property type="evidence" value="ECO:0007669"/>
    <property type="project" value="TreeGrafter"/>
</dbReference>
<organism evidence="2 3">
    <name type="scientific">Litorivita pollutaquae</name>
    <dbReference type="NCBI Taxonomy" id="2200892"/>
    <lineage>
        <taxon>Bacteria</taxon>
        <taxon>Pseudomonadati</taxon>
        <taxon>Pseudomonadota</taxon>
        <taxon>Alphaproteobacteria</taxon>
        <taxon>Rhodobacterales</taxon>
        <taxon>Paracoccaceae</taxon>
        <taxon>Litorivita</taxon>
    </lineage>
</organism>
<dbReference type="Gene3D" id="3.40.50.1820">
    <property type="entry name" value="alpha/beta hydrolase"/>
    <property type="match status" value="1"/>
</dbReference>
<name>A0A2V4MQG5_9RHOB</name>
<accession>A0A2V4MQG5</accession>
<proteinExistence type="predicted"/>
<evidence type="ECO:0000313" key="2">
    <source>
        <dbReference type="EMBL" id="PYC48991.1"/>
    </source>
</evidence>
<dbReference type="GO" id="GO:0016020">
    <property type="term" value="C:membrane"/>
    <property type="evidence" value="ECO:0007669"/>
    <property type="project" value="TreeGrafter"/>
</dbReference>
<evidence type="ECO:0000259" key="1">
    <source>
        <dbReference type="Pfam" id="PF12697"/>
    </source>
</evidence>
<keyword evidence="2" id="KW-0378">Hydrolase</keyword>
<dbReference type="AlphaFoldDB" id="A0A2V4MQG5"/>
<dbReference type="Proteomes" id="UP000248012">
    <property type="component" value="Unassembled WGS sequence"/>
</dbReference>
<protein>
    <submittedName>
        <fullName evidence="2">Alpha/beta hydrolase</fullName>
    </submittedName>
</protein>
<keyword evidence="3" id="KW-1185">Reference proteome</keyword>
<gene>
    <name evidence="2" type="ORF">DI396_02680</name>
</gene>
<dbReference type="SUPFAM" id="SSF53474">
    <property type="entry name" value="alpha/beta-Hydrolases"/>
    <property type="match status" value="1"/>
</dbReference>
<dbReference type="PANTHER" id="PTHR43798">
    <property type="entry name" value="MONOACYLGLYCEROL LIPASE"/>
    <property type="match status" value="1"/>
</dbReference>
<dbReference type="Pfam" id="PF12697">
    <property type="entry name" value="Abhydrolase_6"/>
    <property type="match status" value="1"/>
</dbReference>
<evidence type="ECO:0000313" key="3">
    <source>
        <dbReference type="Proteomes" id="UP000248012"/>
    </source>
</evidence>
<dbReference type="PANTHER" id="PTHR43798:SF33">
    <property type="entry name" value="HYDROLASE, PUTATIVE (AFU_ORTHOLOGUE AFUA_2G14860)-RELATED"/>
    <property type="match status" value="1"/>
</dbReference>
<dbReference type="RefSeq" id="WP_110794568.1">
    <property type="nucleotide sequence ID" value="NZ_KZ826481.1"/>
</dbReference>
<dbReference type="InterPro" id="IPR029058">
    <property type="entry name" value="AB_hydrolase_fold"/>
</dbReference>
<dbReference type="GO" id="GO:0046464">
    <property type="term" value="P:acylglycerol catabolic process"/>
    <property type="evidence" value="ECO:0007669"/>
    <property type="project" value="TreeGrafter"/>
</dbReference>
<reference evidence="2 3" key="1">
    <citation type="submission" date="2018-05" db="EMBL/GenBank/DDBJ databases">
        <title>Oceanovita maritima gen. nov., sp. nov., a marine bacterium in the family Rhodobacteraceae isolated from surface seawater of Lundu port Xiamen, China.</title>
        <authorList>
            <person name="Hetharua B.H."/>
            <person name="Min D."/>
            <person name="Liao H."/>
            <person name="Tian Y."/>
        </authorList>
    </citation>
    <scope>NUCLEOTIDE SEQUENCE [LARGE SCALE GENOMIC DNA]</scope>
    <source>
        <strain evidence="2 3">FSX-11</strain>
    </source>
</reference>
<dbReference type="InterPro" id="IPR000073">
    <property type="entry name" value="AB_hydrolase_1"/>
</dbReference>
<dbReference type="OrthoDB" id="9804723at2"/>
<feature type="domain" description="AB hydrolase-1" evidence="1">
    <location>
        <begin position="24"/>
        <end position="268"/>
    </location>
</feature>
<sequence>MPKDIRGGIETYWRQFGQGPREALFIHCSLASSGAWTPVAKPFEQAMTITAFDLPSHGKSAPWEPQYDYQTLVTAMAADFWTTGAGREAVLTGPVDLVGHSFGGTVALRLAVERPDLVRSLTMIDPVYFAVYRADTPGGADPNEGHDQAYLDAVARGDDEGAAKAFVGRWGDGRPWDSLTEEARAKMTRQIKTIAASSPAINEDNTGMLAAGALERLDVPTLLVAGADSPPHIAVINAGIARRIKGAQNKTVPGGHMAPVTDPEGVIAVLKEFWGMDAD</sequence>